<comment type="similarity">
    <text evidence="1">Belongs to the SMC family. SbcC subfamily.</text>
</comment>
<name>A0A3M0G8S9_9ACTN</name>
<evidence type="ECO:0000313" key="6">
    <source>
        <dbReference type="Proteomes" id="UP000275256"/>
    </source>
</evidence>
<evidence type="ECO:0000259" key="4">
    <source>
        <dbReference type="Pfam" id="PF13476"/>
    </source>
</evidence>
<dbReference type="InterPro" id="IPR038729">
    <property type="entry name" value="Rad50/SbcC_AAA"/>
</dbReference>
<evidence type="ECO:0000256" key="2">
    <source>
        <dbReference type="ARBA" id="ARBA00011322"/>
    </source>
</evidence>
<evidence type="ECO:0000256" key="3">
    <source>
        <dbReference type="ARBA" id="ARBA00013368"/>
    </source>
</evidence>
<dbReference type="GO" id="GO:0006302">
    <property type="term" value="P:double-strand break repair"/>
    <property type="evidence" value="ECO:0007669"/>
    <property type="project" value="InterPro"/>
</dbReference>
<dbReference type="AlphaFoldDB" id="A0A3M0G8S9"/>
<feature type="domain" description="Rad50/SbcC-type AAA" evidence="4">
    <location>
        <begin position="6"/>
        <end position="182"/>
    </location>
</feature>
<dbReference type="Proteomes" id="UP000275256">
    <property type="component" value="Unassembled WGS sequence"/>
</dbReference>
<accession>A0A3M0G8S9</accession>
<reference evidence="5 6" key="1">
    <citation type="submission" date="2018-10" db="EMBL/GenBank/DDBJ databases">
        <title>Tessaracoccus antarcticuss sp. nov., isolated from sediment.</title>
        <authorList>
            <person name="Zhou L.Y."/>
            <person name="Du Z.J."/>
        </authorList>
    </citation>
    <scope>NUCLEOTIDE SEQUENCE [LARGE SCALE GENOMIC DNA]</scope>
    <source>
        <strain evidence="5 6">JDX10</strain>
    </source>
</reference>
<sequence length="999" mass="106331">MRIHHLHIEAIGPFPGRHDIDFDTLSAGGLFLLEGPTGAGKSTLIDAITYGLYGTLGKALDSRLPSAHAPLADPVIEVVFSTNAGIYKTRRTPPWDRPKKRGDGFTPQNATAKLWRLSSVEDTIGEPVAGSAQEVGAEMQRILGLTRDQFMQTVVLPQGRFSTFLRAKPDERAAVLRDVFGTAIYQAVQDQLAEMARTARRDITVAQGEVSSALRSFAGLLADDDPAVRELWEAGSALDSDEMTRLADNVQAGLGRQCAEADGVLTVKHAEEVAARAVLETRKELHRALLRRSSLMAENAGLLQEGEGIAMDRDRLAGAQRAATVAGALRSHAAATSGMERASQAVTTACSEVRLSVDDDLAEVSDIPTLRATIDHVTGERGGLMELVRLEAELPARALELGSDEARLGLSRAALEEKRAQLGSRPAVRDGLTNALEDLRYTATPVAVAHQVMEQRRAIRDAAHRASALAKQLAEALASLTRAGDVARTATEQESVIRLRWINSTAGSLAADLEDGCPCPVCGGTEHPSPAPELPGHASLEDADAATKRRQQAVSALQEADRAHVRLAGDLTAQQEAARHTGLRDADTALAVAEADVCTAQETVRLITMAEKAVVEFDAGTDTIRAGVAAAETSTATTAERLRGERQRLHADEGRCRLAATDCGSVAVRVELLDARLARARQLVGTRQEHHDAEYRLTDASATLDEALRDATFSDADAARAAQMGTLESAELHQRLRRYDADLARVSNGLAEEAVASLTGDEVADVPAAAAAHDACQHALMAASAAGATAAAALEQCDRARRVLVKVLARHQRLAEDAAPVVRMGELANAGEGNVKSTTLSTFVLLRRFEDVVAAANDRLTVMSDGRFALLRIDEREGRARRAGLGLTVRDHHTETNRDPHTLSGGETFYVSLCLALGLADVVTSEAGGISLDTLFIDEGFGSLDSETLDGVLGELAHLQAGGRAVGIVSHVAELKARIPERVEITRRADGGSTLVVRA</sequence>
<organism evidence="5 6">
    <name type="scientific">Tessaracoccus antarcticus</name>
    <dbReference type="NCBI Taxonomy" id="2479848"/>
    <lineage>
        <taxon>Bacteria</taxon>
        <taxon>Bacillati</taxon>
        <taxon>Actinomycetota</taxon>
        <taxon>Actinomycetes</taxon>
        <taxon>Propionibacteriales</taxon>
        <taxon>Propionibacteriaceae</taxon>
        <taxon>Tessaracoccus</taxon>
    </lineage>
</organism>
<dbReference type="InterPro" id="IPR027417">
    <property type="entry name" value="P-loop_NTPase"/>
</dbReference>
<dbReference type="PANTHER" id="PTHR32114:SF2">
    <property type="entry name" value="ABC TRANSPORTER ABCH.3"/>
    <property type="match status" value="1"/>
</dbReference>
<comment type="subunit">
    <text evidence="2">Heterodimer of SbcC and SbcD.</text>
</comment>
<protein>
    <recommendedName>
        <fullName evidence="3">Nuclease SbcCD subunit C</fullName>
    </recommendedName>
</protein>
<dbReference type="SUPFAM" id="SSF52540">
    <property type="entry name" value="P-loop containing nucleoside triphosphate hydrolases"/>
    <property type="match status" value="1"/>
</dbReference>
<proteinExistence type="inferred from homology"/>
<comment type="caution">
    <text evidence="5">The sequence shown here is derived from an EMBL/GenBank/DDBJ whole genome shotgun (WGS) entry which is preliminary data.</text>
</comment>
<evidence type="ECO:0000256" key="1">
    <source>
        <dbReference type="ARBA" id="ARBA00006930"/>
    </source>
</evidence>
<dbReference type="PANTHER" id="PTHR32114">
    <property type="entry name" value="ABC TRANSPORTER ABCH.3"/>
    <property type="match status" value="1"/>
</dbReference>
<dbReference type="EMBL" id="REFW01000001">
    <property type="protein sequence ID" value="RMB61385.1"/>
    <property type="molecule type" value="Genomic_DNA"/>
</dbReference>
<dbReference type="OrthoDB" id="9795626at2"/>
<evidence type="ECO:0000313" key="5">
    <source>
        <dbReference type="EMBL" id="RMB61385.1"/>
    </source>
</evidence>
<dbReference type="Pfam" id="PF13476">
    <property type="entry name" value="AAA_23"/>
    <property type="match status" value="1"/>
</dbReference>
<dbReference type="Pfam" id="PF13558">
    <property type="entry name" value="SbcC_Walker_B"/>
    <property type="match status" value="1"/>
</dbReference>
<gene>
    <name evidence="5" type="ORF">EAX62_01630</name>
</gene>
<dbReference type="RefSeq" id="WP_121899933.1">
    <property type="nucleotide sequence ID" value="NZ_REFW01000001.1"/>
</dbReference>
<dbReference type="GO" id="GO:0016887">
    <property type="term" value="F:ATP hydrolysis activity"/>
    <property type="evidence" value="ECO:0007669"/>
    <property type="project" value="InterPro"/>
</dbReference>
<keyword evidence="6" id="KW-1185">Reference proteome</keyword>
<dbReference type="Gene3D" id="3.40.50.300">
    <property type="entry name" value="P-loop containing nucleotide triphosphate hydrolases"/>
    <property type="match status" value="2"/>
</dbReference>